<evidence type="ECO:0008006" key="9">
    <source>
        <dbReference type="Google" id="ProtNLM"/>
    </source>
</evidence>
<protein>
    <recommendedName>
        <fullName evidence="9">KIND domain-containing protein</fullName>
    </recommendedName>
</protein>
<dbReference type="Pfam" id="PF00617">
    <property type="entry name" value="RasGEF"/>
    <property type="match status" value="1"/>
</dbReference>
<accession>A0A226NIY0</accession>
<organism evidence="7 8">
    <name type="scientific">Callipepla squamata</name>
    <name type="common">Scaled quail</name>
    <dbReference type="NCBI Taxonomy" id="9009"/>
    <lineage>
        <taxon>Eukaryota</taxon>
        <taxon>Metazoa</taxon>
        <taxon>Chordata</taxon>
        <taxon>Craniata</taxon>
        <taxon>Vertebrata</taxon>
        <taxon>Euteleostomi</taxon>
        <taxon>Archelosauria</taxon>
        <taxon>Archosauria</taxon>
        <taxon>Dinosauria</taxon>
        <taxon>Saurischia</taxon>
        <taxon>Theropoda</taxon>
        <taxon>Coelurosauria</taxon>
        <taxon>Aves</taxon>
        <taxon>Neognathae</taxon>
        <taxon>Galloanserae</taxon>
        <taxon>Galliformes</taxon>
        <taxon>Odontophoridae</taxon>
        <taxon>Callipepla</taxon>
    </lineage>
</organism>
<dbReference type="FunFam" id="1.10.840.10:FF:000032">
    <property type="entry name" value="Uncharacterized protein"/>
    <property type="match status" value="1"/>
</dbReference>
<evidence type="ECO:0000313" key="7">
    <source>
        <dbReference type="EMBL" id="OXB67382.1"/>
    </source>
</evidence>
<dbReference type="FunFam" id="1.20.870.10:FF:000014">
    <property type="entry name" value="Kinase non-catalytic C-lobe domain-containing 1"/>
    <property type="match status" value="1"/>
</dbReference>
<name>A0A226NIY0_CALSU</name>
<evidence type="ECO:0000313" key="8">
    <source>
        <dbReference type="Proteomes" id="UP000198323"/>
    </source>
</evidence>
<keyword evidence="8" id="KW-1185">Reference proteome</keyword>
<dbReference type="Gene3D" id="1.10.840.10">
    <property type="entry name" value="Ras guanine-nucleotide exchange factors catalytic domain"/>
    <property type="match status" value="1"/>
</dbReference>
<evidence type="ECO:0000256" key="3">
    <source>
        <dbReference type="PROSITE-ProRule" id="PRU00168"/>
    </source>
</evidence>
<reference evidence="7 8" key="1">
    <citation type="submission" date="2016-07" db="EMBL/GenBank/DDBJ databases">
        <title>Disparate Historic Effective Population Sizes Predicted by Modern Levels of Genome Diversity for the Scaled Quail (Callipepla squamata) and the Northern Bobwhite (Colinus virginianus): Inferences from First and Second Generation Draft Genome Assemblies for Sympatric New World Quail.</title>
        <authorList>
            <person name="Oldeschulte D.L."/>
            <person name="Halley Y.A."/>
            <person name="Bhattarai E.K."/>
            <person name="Brashear W.A."/>
            <person name="Hill J."/>
            <person name="Metz R.P."/>
            <person name="Johnson C.D."/>
            <person name="Rollins D."/>
            <person name="Peterson M.J."/>
            <person name="Bickhart D.M."/>
            <person name="Decker J.E."/>
            <person name="Seabury C.M."/>
        </authorList>
    </citation>
    <scope>NUCLEOTIDE SEQUENCE [LARGE SCALE GENOMIC DNA]</scope>
    <source>
        <strain evidence="7 8">Texas</strain>
        <tissue evidence="7">Leg muscle</tissue>
    </source>
</reference>
<dbReference type="Proteomes" id="UP000198323">
    <property type="component" value="Unassembled WGS sequence"/>
</dbReference>
<evidence type="ECO:0000259" key="4">
    <source>
        <dbReference type="PROSITE" id="PS50009"/>
    </source>
</evidence>
<dbReference type="PROSITE" id="PS50009">
    <property type="entry name" value="RASGEF_CAT"/>
    <property type="match status" value="1"/>
</dbReference>
<dbReference type="GO" id="GO:0007264">
    <property type="term" value="P:small GTPase-mediated signal transduction"/>
    <property type="evidence" value="ECO:0007669"/>
    <property type="project" value="InterPro"/>
</dbReference>
<dbReference type="InterPro" id="IPR001895">
    <property type="entry name" value="RASGEF_cat_dom"/>
</dbReference>
<dbReference type="GO" id="GO:0030425">
    <property type="term" value="C:dendrite"/>
    <property type="evidence" value="ECO:0007669"/>
    <property type="project" value="TreeGrafter"/>
</dbReference>
<dbReference type="OrthoDB" id="10254377at2759"/>
<proteinExistence type="predicted"/>
<feature type="domain" description="N-terminal Ras-GEF" evidence="5">
    <location>
        <begin position="1349"/>
        <end position="1478"/>
    </location>
</feature>
<dbReference type="InterPro" id="IPR011009">
    <property type="entry name" value="Kinase-like_dom_sf"/>
</dbReference>
<gene>
    <name evidence="7" type="ORF">ASZ78_010940</name>
</gene>
<dbReference type="GO" id="GO:0005085">
    <property type="term" value="F:guanyl-nucleotide exchange factor activity"/>
    <property type="evidence" value="ECO:0007669"/>
    <property type="project" value="UniProtKB-KW"/>
</dbReference>
<dbReference type="InterPro" id="IPR011019">
    <property type="entry name" value="KIND_dom"/>
</dbReference>
<dbReference type="GO" id="GO:0043025">
    <property type="term" value="C:neuronal cell body"/>
    <property type="evidence" value="ECO:0007669"/>
    <property type="project" value="TreeGrafter"/>
</dbReference>
<dbReference type="CDD" id="cd06224">
    <property type="entry name" value="REM"/>
    <property type="match status" value="1"/>
</dbReference>
<evidence type="ECO:0000256" key="1">
    <source>
        <dbReference type="ARBA" id="ARBA00022658"/>
    </source>
</evidence>
<keyword evidence="1 3" id="KW-0344">Guanine-nucleotide releasing factor</keyword>
<dbReference type="PANTHER" id="PTHR21560">
    <property type="entry name" value="VERY KIND PROTEIN"/>
    <property type="match status" value="1"/>
</dbReference>
<dbReference type="InterPro" id="IPR000651">
    <property type="entry name" value="Ras-like_Gua-exchang_fac_N"/>
</dbReference>
<evidence type="ECO:0000259" key="6">
    <source>
        <dbReference type="PROSITE" id="PS51377"/>
    </source>
</evidence>
<feature type="domain" description="KIND" evidence="6">
    <location>
        <begin position="34"/>
        <end position="243"/>
    </location>
</feature>
<dbReference type="SMART" id="SM00750">
    <property type="entry name" value="KIND"/>
    <property type="match status" value="2"/>
</dbReference>
<dbReference type="Gene3D" id="1.10.510.10">
    <property type="entry name" value="Transferase(Phosphotransferase) domain 1"/>
    <property type="match status" value="2"/>
</dbReference>
<dbReference type="PANTHER" id="PTHR21560:SF0">
    <property type="entry name" value="KINASE NON-CATALYTIC C-LOBE DOMAIN-CONTAINING PROTEIN 1"/>
    <property type="match status" value="1"/>
</dbReference>
<dbReference type="STRING" id="9009.A0A226NIY0"/>
<keyword evidence="2" id="KW-0677">Repeat</keyword>
<dbReference type="InterPro" id="IPR029899">
    <property type="entry name" value="KNDC1"/>
</dbReference>
<feature type="domain" description="Ras-GEF" evidence="4">
    <location>
        <begin position="1516"/>
        <end position="1746"/>
    </location>
</feature>
<evidence type="ECO:0000256" key="2">
    <source>
        <dbReference type="ARBA" id="ARBA00022737"/>
    </source>
</evidence>
<dbReference type="PROSITE" id="PS50212">
    <property type="entry name" value="RASGEF_NTER"/>
    <property type="match status" value="1"/>
</dbReference>
<dbReference type="InterPro" id="IPR036964">
    <property type="entry name" value="RASGEF_cat_dom_sf"/>
</dbReference>
<comment type="caution">
    <text evidence="7">The sequence shown here is derived from an EMBL/GenBank/DDBJ whole genome shotgun (WGS) entry which is preliminary data.</text>
</comment>
<dbReference type="SUPFAM" id="SSF56112">
    <property type="entry name" value="Protein kinase-like (PK-like)"/>
    <property type="match status" value="1"/>
</dbReference>
<dbReference type="GO" id="GO:0032045">
    <property type="term" value="C:guanyl-nucleotide exchange factor complex"/>
    <property type="evidence" value="ECO:0007669"/>
    <property type="project" value="TreeGrafter"/>
</dbReference>
<dbReference type="Pfam" id="PF00618">
    <property type="entry name" value="RasGEF_N"/>
    <property type="match status" value="1"/>
</dbReference>
<evidence type="ECO:0000259" key="5">
    <source>
        <dbReference type="PROSITE" id="PS50212"/>
    </source>
</evidence>
<dbReference type="PROSITE" id="PS51377">
    <property type="entry name" value="KIND"/>
    <property type="match status" value="2"/>
</dbReference>
<feature type="domain" description="KIND" evidence="6">
    <location>
        <begin position="585"/>
        <end position="750"/>
    </location>
</feature>
<sequence length="1776" mass="198671">MEAAAEDGFYEEAEEVSCYDFEPLPTLLEDEENVSLADILSLRDSCLTEQDIWAICLECCHSLRSIAHSAIFQTLCITPDTLAFNTNGNVCFMEQLSDDPEGAFVPPEFDITVNLCKISEFSVSLFSVSEADWIIILLNNFFRYLEAHIYSLGATLKAAIEYILEPETESEFGQDLHTLLEQMQEENPENRPDIESILSLCEEKLKIASSSSICRSLSAVGRRVLSIESFSASQDACDNMWKGRVFQKSLGSKLYSNEVYNIGDSPAAEDVTATCHKDSSVVPVETGRESGLKEMQIDLDNEKTQHFLLANEDKKSKEDKHTVYTDGFASVALDIKSCVSDLERDGVFKKGSLRKIKTFPKLPLEPTETNHFFTSVTNSGPLARKNHLLVHESLPIDNNNEAGFSKGNLNSLTISSPSKTEPKHHQVTDLHLEASCVRTQVSGLNPEEHISLINGKKIGFLSSDHNEDCSDATSEVSNTAGMLKSPNQSITGAKMLDNYMALEDCTETFQGSNENSLSHFNKMASVLTTKPSGSRYGSNLIRSPELSSGALSANNNEDNLCGGRGSEIKSNEQKKRNIDEIYKWISLKLLLSWYGKPLKEHELWALCHECLRTLHTCTDYPVILCLDTVLLDCHGRILFTAPKAEESCDIIYLAPEIEEEDVDTEKVCIYSVAAVLWMAAKYSISANHKLALPRKLKNLLLDMAKKNPEERPSIADAIKTVEEDTISSPDPIALEIENERLEMPSESSLGFMPITSESKLIAVKGPVPCQVSLKCGKAELPVAFTSPATHFKPIILQQNANITKEVHAPATEKFKEKLKKIKCTDNNKSGYVEDSKSCGIKDTDIVDITSEIPECHLKVPGHPLQMSLEKEKSDNVFTSITPLPSDSSHILQERNILSEVPSSFLTSLTSPNSLHINNIILKQNSEKRVLTFVPVHLAVSEQIPNKPLHSRVASDCSHSLPVLLSSTIASYKLSMQTENDSSLFEVQDCKTINTLNTFGKTGQVVQTNCQGIKGATNIDSIFSEQGLTPCTSMDEKASCVFDVEVQPQQSRTSDVLLQEVVHLIQEEFAFDGYLENGVEVFDMGNFILTLKEYKFGVFSEKICEKFCDLYWDEKLLENLYQVVNGERASPLCIDEADDSKCGGVFQDLKKSDSFLASSDQAKGEVEDTFDMKDELMINTSLAEMNFNEMPSDNFKKESRLQNVIHTEKDGECLQSNGYFIGPDFAEENAEPEEEAVTKTTENGYLVPPSLPDFHGCSPGWSSAFYGAECFDSEVHSYMKSLGKQKSNESQSIDAKKVIMYAEQWGVESSVLPTIIHNGRTDTVDVAPTDEPSVLVYYNTEKQKCNNQNGIRVLQAGTPLGLMAYLYSRNAFLEGYVQQFLYTFRYFCTQEEFLQFILDRISSTLSSVSLDPSSSLTKICNRSFYILQAWIEDCYSVDFATNENLLCTLKEFISSKVAPLNGYGEYFLSLLEDASARKSGSSQQYSCMEKFEEVEEDRKTLHSICKKLSEDMSRKNFNWKLSKGIGPIAHYQRERLYTISSVLPKPCYDSFTEEFPVSFAKADEVGPYLLTEYSVQQLCCQLTLLQQLQVSLLSKFLLIAKSCYEQRNFATAMQILAGLENLIVRQLPAWKILPAKVAEIMEELKAVEVFLKSDSLCLMEGERFKTLPTIPSARVLAMHVQQLETGGFTMTNGAHKWSKLRNIAKVVSQVHAFQENPYTFTPDFKLQSYLRQRITRFKDADISALAADNCANFHHTAAEKHSRKIQDTLRRMKATFQ</sequence>
<dbReference type="GO" id="GO:0048814">
    <property type="term" value="P:regulation of dendrite morphogenesis"/>
    <property type="evidence" value="ECO:0007669"/>
    <property type="project" value="TreeGrafter"/>
</dbReference>
<dbReference type="InterPro" id="IPR023578">
    <property type="entry name" value="Ras_GEF_dom_sf"/>
</dbReference>
<dbReference type="Gene3D" id="1.20.870.10">
    <property type="entry name" value="Son of sevenless (SoS) protein Chain: S domain 1"/>
    <property type="match status" value="1"/>
</dbReference>
<dbReference type="SUPFAM" id="SSF48366">
    <property type="entry name" value="Ras GEF"/>
    <property type="match status" value="1"/>
</dbReference>
<dbReference type="EMBL" id="MCFN01000040">
    <property type="protein sequence ID" value="OXB67382.1"/>
    <property type="molecule type" value="Genomic_DNA"/>
</dbReference>